<comment type="caution">
    <text evidence="1">The sequence shown here is derived from an EMBL/GenBank/DDBJ whole genome shotgun (WGS) entry which is preliminary data.</text>
</comment>
<dbReference type="EMBL" id="JBIRPU010000036">
    <property type="protein sequence ID" value="MFI0796869.1"/>
    <property type="molecule type" value="Genomic_DNA"/>
</dbReference>
<dbReference type="SUPFAM" id="SSF81301">
    <property type="entry name" value="Nucleotidyltransferase"/>
    <property type="match status" value="1"/>
</dbReference>
<dbReference type="InterPro" id="IPR043519">
    <property type="entry name" value="NT_sf"/>
</dbReference>
<keyword evidence="2" id="KW-1185">Reference proteome</keyword>
<protein>
    <recommendedName>
        <fullName evidence="3">Polymerase nucleotidyl transferase domain-containing protein</fullName>
    </recommendedName>
</protein>
<accession>A0ABW7SVN3</accession>
<organism evidence="1 2">
    <name type="scientific">Micromonospora rubida</name>
    <dbReference type="NCBI Taxonomy" id="2697657"/>
    <lineage>
        <taxon>Bacteria</taxon>
        <taxon>Bacillati</taxon>
        <taxon>Actinomycetota</taxon>
        <taxon>Actinomycetes</taxon>
        <taxon>Micromonosporales</taxon>
        <taxon>Micromonosporaceae</taxon>
        <taxon>Micromonospora</taxon>
    </lineage>
</organism>
<sequence>MIPPGISLDSIRASLGDRRLFPASCLAVFVGGSMARGWHHARSDADLYVITAEPWCGDSNGSTPVSVTPDTVPTNVIYIDERRWELRYWLDSQVDQVLDRVSWHAFQSDDSAGQRISDVEVALLGRLESSLVVVGEQWIQQRRGKLADSAFQSLFTLRALAEAGACAEDAQGMLESGDRHAAVLAAQMALGAAADAVSLSQGEFSLEEKWRARRLQAAASPVLPFERYWELITMQSFDPRHPETWVRSVVDVCRQVALAIDV</sequence>
<gene>
    <name evidence="1" type="ORF">ACH4OY_29905</name>
</gene>
<evidence type="ECO:0008006" key="3">
    <source>
        <dbReference type="Google" id="ProtNLM"/>
    </source>
</evidence>
<name>A0ABW7SVN3_9ACTN</name>
<evidence type="ECO:0000313" key="2">
    <source>
        <dbReference type="Proteomes" id="UP001611075"/>
    </source>
</evidence>
<dbReference type="RefSeq" id="WP_396685384.1">
    <property type="nucleotide sequence ID" value="NZ_JBIRPU010000036.1"/>
</dbReference>
<proteinExistence type="predicted"/>
<evidence type="ECO:0000313" key="1">
    <source>
        <dbReference type="EMBL" id="MFI0796869.1"/>
    </source>
</evidence>
<reference evidence="1 2" key="1">
    <citation type="submission" date="2024-10" db="EMBL/GenBank/DDBJ databases">
        <title>The Natural Products Discovery Center: Release of the First 8490 Sequenced Strains for Exploring Actinobacteria Biosynthetic Diversity.</title>
        <authorList>
            <person name="Kalkreuter E."/>
            <person name="Kautsar S.A."/>
            <person name="Yang D."/>
            <person name="Bader C.D."/>
            <person name="Teijaro C.N."/>
            <person name="Fluegel L."/>
            <person name="Davis C.M."/>
            <person name="Simpson J.R."/>
            <person name="Lauterbach L."/>
            <person name="Steele A.D."/>
            <person name="Gui C."/>
            <person name="Meng S."/>
            <person name="Li G."/>
            <person name="Viehrig K."/>
            <person name="Ye F."/>
            <person name="Su P."/>
            <person name="Kiefer A.F."/>
            <person name="Nichols A."/>
            <person name="Cepeda A.J."/>
            <person name="Yan W."/>
            <person name="Fan B."/>
            <person name="Jiang Y."/>
            <person name="Adhikari A."/>
            <person name="Zheng C.-J."/>
            <person name="Schuster L."/>
            <person name="Cowan T.M."/>
            <person name="Smanski M.J."/>
            <person name="Chevrette M.G."/>
            <person name="De Carvalho L.P.S."/>
            <person name="Shen B."/>
        </authorList>
    </citation>
    <scope>NUCLEOTIDE SEQUENCE [LARGE SCALE GENOMIC DNA]</scope>
    <source>
        <strain evidence="1 2">NPDC021253</strain>
    </source>
</reference>
<dbReference type="Proteomes" id="UP001611075">
    <property type="component" value="Unassembled WGS sequence"/>
</dbReference>